<name>I4F4B2_MODI5</name>
<dbReference type="EMBL" id="FO203431">
    <property type="protein sequence ID" value="CCH90475.1"/>
    <property type="molecule type" value="Genomic_DNA"/>
</dbReference>
<dbReference type="HOGENOM" id="CLU_1765941_0_0_11"/>
<keyword evidence="4" id="KW-1185">Reference proteome</keyword>
<gene>
    <name evidence="3" type="ordered locus">MODMU_5096</name>
</gene>
<feature type="domain" description="VanZ-like" evidence="2">
    <location>
        <begin position="52"/>
        <end position="128"/>
    </location>
</feature>
<dbReference type="STRING" id="477641.MODMU_5096"/>
<keyword evidence="1" id="KW-0472">Membrane</keyword>
<dbReference type="AlphaFoldDB" id="I4F4B2"/>
<dbReference type="Pfam" id="PF04892">
    <property type="entry name" value="VanZ"/>
    <property type="match status" value="1"/>
</dbReference>
<sequence>MSPASAHRALEAALVAALVLVALLTLSPTGAGGWAWGDPATELRWYAGALHSTATATQLAGNLVLLTPAAALAVLRWPALGRPAWLLPAAVATGAAVELLQWSLPLGRVVSPVDVVLNAGGAVAVGAVVAVVHRAGSGRPQRVWAGA</sequence>
<dbReference type="KEGG" id="mmar:MODMU_5096"/>
<feature type="transmembrane region" description="Helical" evidence="1">
    <location>
        <begin position="84"/>
        <end position="103"/>
    </location>
</feature>
<dbReference type="Proteomes" id="UP000006461">
    <property type="component" value="Chromosome"/>
</dbReference>
<protein>
    <submittedName>
        <fullName evidence="3">VanZ family protein</fullName>
    </submittedName>
</protein>
<evidence type="ECO:0000313" key="3">
    <source>
        <dbReference type="EMBL" id="CCH90475.1"/>
    </source>
</evidence>
<dbReference type="OMA" id="ELRWYAG"/>
<feature type="transmembrane region" description="Helical" evidence="1">
    <location>
        <begin position="115"/>
        <end position="132"/>
    </location>
</feature>
<dbReference type="OrthoDB" id="5197638at2"/>
<proteinExistence type="predicted"/>
<evidence type="ECO:0000313" key="4">
    <source>
        <dbReference type="Proteomes" id="UP000006461"/>
    </source>
</evidence>
<reference evidence="3 4" key="1">
    <citation type="journal article" date="2012" name="J. Bacteriol.">
        <title>Genome Sequence of Radiation-Resistant Modestobacter marinus Strain BC501, a Representative Actinobacterium That Thrives on Calcareous Stone Surfaces.</title>
        <authorList>
            <person name="Normand P."/>
            <person name="Gury J."/>
            <person name="Pujic P."/>
            <person name="Chouaia B."/>
            <person name="Crotti E."/>
            <person name="Brusetti L."/>
            <person name="Daffonchio D."/>
            <person name="Vacherie B."/>
            <person name="Barbe V."/>
            <person name="Medigue C."/>
            <person name="Calteau A."/>
            <person name="Ghodhbane-Gtari F."/>
            <person name="Essoussi I."/>
            <person name="Nouioui I."/>
            <person name="Abbassi-Ghozzi I."/>
            <person name="Gtari M."/>
        </authorList>
    </citation>
    <scope>NUCLEOTIDE SEQUENCE [LARGE SCALE GENOMIC DNA]</scope>
    <source>
        <strain evidence="4">BC 501</strain>
    </source>
</reference>
<dbReference type="InterPro" id="IPR006976">
    <property type="entry name" value="VanZ-like"/>
</dbReference>
<evidence type="ECO:0000259" key="2">
    <source>
        <dbReference type="Pfam" id="PF04892"/>
    </source>
</evidence>
<feature type="transmembrane region" description="Helical" evidence="1">
    <location>
        <begin position="59"/>
        <end position="77"/>
    </location>
</feature>
<accession>I4F4B2</accession>
<evidence type="ECO:0000256" key="1">
    <source>
        <dbReference type="SAM" id="Phobius"/>
    </source>
</evidence>
<keyword evidence="1" id="KW-1133">Transmembrane helix</keyword>
<organism evidence="3 4">
    <name type="scientific">Modestobacter italicus (strain DSM 44449 / CECT 9708 / BC 501)</name>
    <dbReference type="NCBI Taxonomy" id="2732864"/>
    <lineage>
        <taxon>Bacteria</taxon>
        <taxon>Bacillati</taxon>
        <taxon>Actinomycetota</taxon>
        <taxon>Actinomycetes</taxon>
        <taxon>Geodermatophilales</taxon>
        <taxon>Geodermatophilaceae</taxon>
        <taxon>Modestobacter</taxon>
    </lineage>
</organism>
<keyword evidence="1" id="KW-0812">Transmembrane</keyword>